<proteinExistence type="predicted"/>
<evidence type="ECO:0000256" key="3">
    <source>
        <dbReference type="SAM" id="MobiDB-lite"/>
    </source>
</evidence>
<gene>
    <name evidence="5" type="ORF">KV110_22270</name>
</gene>
<accession>A0ABX8S4V4</accession>
<reference evidence="5 6" key="1">
    <citation type="submission" date="2021-07" db="EMBL/GenBank/DDBJ databases">
        <title>Whole Genome Sequence of Nocardia Iowensis.</title>
        <authorList>
            <person name="Lamm A."/>
            <person name="Collins-Fairclough A.M."/>
            <person name="Bunk B."/>
            <person name="Sproer C."/>
        </authorList>
    </citation>
    <scope>NUCLEOTIDE SEQUENCE [LARGE SCALE GENOMIC DNA]</scope>
    <source>
        <strain evidence="5 6">NRRL 5646</strain>
    </source>
</reference>
<dbReference type="InterPro" id="IPR000262">
    <property type="entry name" value="FMN-dep_DH"/>
</dbReference>
<keyword evidence="2" id="KW-0560">Oxidoreductase</keyword>
<dbReference type="PROSITE" id="PS51349">
    <property type="entry name" value="FMN_HYDROXY_ACID_DH_2"/>
    <property type="match status" value="1"/>
</dbReference>
<evidence type="ECO:0000259" key="4">
    <source>
        <dbReference type="PROSITE" id="PS51349"/>
    </source>
</evidence>
<dbReference type="PIRSF" id="PIRSF000138">
    <property type="entry name" value="Al-hdrx_acd_dh"/>
    <property type="match status" value="1"/>
</dbReference>
<dbReference type="Proteomes" id="UP000694257">
    <property type="component" value="Chromosome"/>
</dbReference>
<organism evidence="5 6">
    <name type="scientific">Nocardia iowensis</name>
    <dbReference type="NCBI Taxonomy" id="204891"/>
    <lineage>
        <taxon>Bacteria</taxon>
        <taxon>Bacillati</taxon>
        <taxon>Actinomycetota</taxon>
        <taxon>Actinomycetes</taxon>
        <taxon>Mycobacteriales</taxon>
        <taxon>Nocardiaceae</taxon>
        <taxon>Nocardia</taxon>
    </lineage>
</organism>
<dbReference type="PROSITE" id="PS00557">
    <property type="entry name" value="FMN_HYDROXY_ACID_DH_1"/>
    <property type="match status" value="1"/>
</dbReference>
<feature type="domain" description="FMN hydroxy acid dehydrogenase" evidence="4">
    <location>
        <begin position="37"/>
        <end position="452"/>
    </location>
</feature>
<evidence type="ECO:0000313" key="6">
    <source>
        <dbReference type="Proteomes" id="UP000694257"/>
    </source>
</evidence>
<evidence type="ECO:0000256" key="1">
    <source>
        <dbReference type="ARBA" id="ARBA00001917"/>
    </source>
</evidence>
<name>A0ABX8S4V4_NOCIO</name>
<keyword evidence="6" id="KW-1185">Reference proteome</keyword>
<dbReference type="InterPro" id="IPR037396">
    <property type="entry name" value="FMN_HAD"/>
</dbReference>
<dbReference type="InterPro" id="IPR008259">
    <property type="entry name" value="FMN_hydac_DH_AS"/>
</dbReference>
<protein>
    <submittedName>
        <fullName evidence="5">Alpha-hydroxy-acid oxidizing protein</fullName>
    </submittedName>
</protein>
<dbReference type="PANTHER" id="PTHR10578:SF143">
    <property type="entry name" value="FMN-DEPENDENT ALPHA-HYDROXY ACID DEHYDROGENASE PB1A11.03"/>
    <property type="match status" value="1"/>
</dbReference>
<sequence>MSHATGTEVTGRAGDRSGDHHGHARQEAIYRPGAFGRKPAVPTDFTDLERAAIRRMSKRAVAYLAGGAGNSATVDNNRRALDRWAIVPRMLRDTSQRSLRTELFGRVLPAPVLVAPVGAGALVHRKADVHIGAAAAALGIPYIFSNQGSAPMEQTAAEMDRVAAKNGGVSAPRWFQLYYSTDEALVYSLIGRAEAIGAEALVVTLDTTQLGWRPQDLNIGSLPFSQAVGIDQYTSDPRFAEMVDEHLAAAKRSGERPKTEVTLGGLRTLLAMSRNMPGKFLRNLVSPIPRAAVETFLATYSRPSLNWQDVTALRTRTKLPILVKGIQHPDDARKAVDLGIDGIVVSNHGGRQVDGGIGAADALVDVVGAVGDRTKIVFDSGIRGGADIFKALSLGADAVAIGRPHMYGLALAGRRGVQEVLENFVAELDLTLGLSGFNSPAELSPEALQRIR</sequence>
<dbReference type="EMBL" id="CP078145">
    <property type="protein sequence ID" value="QXN95705.1"/>
    <property type="molecule type" value="Genomic_DNA"/>
</dbReference>
<feature type="region of interest" description="Disordered" evidence="3">
    <location>
        <begin position="1"/>
        <end position="36"/>
    </location>
</feature>
<dbReference type="InterPro" id="IPR012133">
    <property type="entry name" value="Alpha-hydoxy_acid_DH_FMN"/>
</dbReference>
<comment type="cofactor">
    <cofactor evidence="1">
        <name>FMN</name>
        <dbReference type="ChEBI" id="CHEBI:58210"/>
    </cofactor>
</comment>
<feature type="compositionally biased region" description="Basic and acidic residues" evidence="3">
    <location>
        <begin position="13"/>
        <end position="28"/>
    </location>
</feature>
<dbReference type="PANTHER" id="PTHR10578">
    <property type="entry name" value="S -2-HYDROXY-ACID OXIDASE-RELATED"/>
    <property type="match status" value="1"/>
</dbReference>
<evidence type="ECO:0000313" key="5">
    <source>
        <dbReference type="EMBL" id="QXN95705.1"/>
    </source>
</evidence>
<evidence type="ECO:0000256" key="2">
    <source>
        <dbReference type="ARBA" id="ARBA00023002"/>
    </source>
</evidence>
<dbReference type="Pfam" id="PF01070">
    <property type="entry name" value="FMN_dh"/>
    <property type="match status" value="1"/>
</dbReference>